<proteinExistence type="predicted"/>
<dbReference type="EMBL" id="QKZK01000022">
    <property type="protein sequence ID" value="PZX13833.1"/>
    <property type="molecule type" value="Genomic_DNA"/>
</dbReference>
<comment type="caution">
    <text evidence="2">The sequence shown here is derived from an EMBL/GenBank/DDBJ whole genome shotgun (WGS) entry which is preliminary data.</text>
</comment>
<dbReference type="SUPFAM" id="SSF56281">
    <property type="entry name" value="Metallo-hydrolase/oxidoreductase"/>
    <property type="match status" value="1"/>
</dbReference>
<accession>A0A2W7N2A5</accession>
<dbReference type="InterPro" id="IPR036866">
    <property type="entry name" value="RibonucZ/Hydroxyglut_hydro"/>
</dbReference>
<dbReference type="PANTHER" id="PTHR42663:SF6">
    <property type="entry name" value="HYDROLASE C777.06C-RELATED"/>
    <property type="match status" value="1"/>
</dbReference>
<protein>
    <submittedName>
        <fullName evidence="2">Phosphoribosyl 1,2-cyclic phosphate phosphodiesterase</fullName>
    </submittedName>
</protein>
<organism evidence="2 3">
    <name type="scientific">Breznakibacter xylanolyticus</name>
    <dbReference type="NCBI Taxonomy" id="990"/>
    <lineage>
        <taxon>Bacteria</taxon>
        <taxon>Pseudomonadati</taxon>
        <taxon>Bacteroidota</taxon>
        <taxon>Bacteroidia</taxon>
        <taxon>Marinilabiliales</taxon>
        <taxon>Marinilabiliaceae</taxon>
        <taxon>Breznakibacter</taxon>
    </lineage>
</organism>
<gene>
    <name evidence="2" type="ORF">LX69_02513</name>
</gene>
<dbReference type="Gene3D" id="3.60.15.10">
    <property type="entry name" value="Ribonuclease Z/Hydroxyacylglutathione hydrolase-like"/>
    <property type="match status" value="1"/>
</dbReference>
<dbReference type="Proteomes" id="UP000249239">
    <property type="component" value="Unassembled WGS sequence"/>
</dbReference>
<dbReference type="PANTHER" id="PTHR42663">
    <property type="entry name" value="HYDROLASE C777.06C-RELATED-RELATED"/>
    <property type="match status" value="1"/>
</dbReference>
<dbReference type="CDD" id="cd16279">
    <property type="entry name" value="metallo-hydrolase-like_MBL-fold"/>
    <property type="match status" value="1"/>
</dbReference>
<name>A0A2W7N2A5_9BACT</name>
<keyword evidence="3" id="KW-1185">Reference proteome</keyword>
<feature type="domain" description="Metallo-beta-lactamase" evidence="1">
    <location>
        <begin position="52"/>
        <end position="241"/>
    </location>
</feature>
<evidence type="ECO:0000313" key="2">
    <source>
        <dbReference type="EMBL" id="PZX13833.1"/>
    </source>
</evidence>
<evidence type="ECO:0000259" key="1">
    <source>
        <dbReference type="SMART" id="SM00849"/>
    </source>
</evidence>
<dbReference type="RefSeq" id="WP_111446362.1">
    <property type="nucleotide sequence ID" value="NZ_QKZK01000022.1"/>
</dbReference>
<reference evidence="2 3" key="1">
    <citation type="submission" date="2018-06" db="EMBL/GenBank/DDBJ databases">
        <title>Genomic Encyclopedia of Archaeal and Bacterial Type Strains, Phase II (KMG-II): from individual species to whole genera.</title>
        <authorList>
            <person name="Goeker M."/>
        </authorList>
    </citation>
    <scope>NUCLEOTIDE SEQUENCE [LARGE SCALE GENOMIC DNA]</scope>
    <source>
        <strain evidence="2 3">DSM 6779</strain>
    </source>
</reference>
<dbReference type="OrthoDB" id="9781189at2"/>
<sequence>MPHTSPYIAHSVSIAAHQGRLTFLGTGTSMGVPVVACDCEVCTSVDVRNNRLRSSVLIQVKGKHLLIDCGPDFRQQMLRANVKHLDAILLTHAHYDHMSGLDDVRAFNWQVQGAMPIYAEHSVHQDMKTRFDYAFQTYKYPGVPEYSLVEIGEKPFQCMGVDVVPVRVWHHRLPVLGFRVGKMAYVTDVNRIDEPELQKLMGLDVLVISGLRFETHISHFTLPEALDVIARVDPRRAFITHIGHQLGLHADVERQLPDHVRLAYDGLEIDFEL</sequence>
<dbReference type="SMART" id="SM00849">
    <property type="entry name" value="Lactamase_B"/>
    <property type="match status" value="1"/>
</dbReference>
<evidence type="ECO:0000313" key="3">
    <source>
        <dbReference type="Proteomes" id="UP000249239"/>
    </source>
</evidence>
<dbReference type="InterPro" id="IPR001279">
    <property type="entry name" value="Metallo-B-lactamas"/>
</dbReference>
<dbReference type="Pfam" id="PF12706">
    <property type="entry name" value="Lactamase_B_2"/>
    <property type="match status" value="1"/>
</dbReference>
<dbReference type="AlphaFoldDB" id="A0A2W7N2A5"/>